<keyword evidence="6 11" id="KW-0349">Heme</keyword>
<comment type="function">
    <text evidence="2 11">Catalyzes the production of nitric oxide.</text>
</comment>
<dbReference type="InterPro" id="IPR044940">
    <property type="entry name" value="NOS_dom_2"/>
</dbReference>
<proteinExistence type="inferred from homology"/>
<evidence type="ECO:0000256" key="2">
    <source>
        <dbReference type="ARBA" id="ARBA00002642"/>
    </source>
</evidence>
<keyword evidence="8 11" id="KW-0560">Oxidoreductase</keyword>
<comment type="cofactor">
    <cofactor evidence="1 11 12">
        <name>heme</name>
        <dbReference type="ChEBI" id="CHEBI:30413"/>
    </cofactor>
</comment>
<gene>
    <name evidence="14" type="ORF">D3873_11545</name>
</gene>
<dbReference type="PANTHER" id="PTHR43410:SF1">
    <property type="entry name" value="NITRIC OXIDE SYNTHASE"/>
    <property type="match status" value="1"/>
</dbReference>
<keyword evidence="9 11" id="KW-0408">Iron</keyword>
<dbReference type="AlphaFoldDB" id="A0A385YY20"/>
<dbReference type="GO" id="GO:0020037">
    <property type="term" value="F:heme binding"/>
    <property type="evidence" value="ECO:0007669"/>
    <property type="project" value="InterPro"/>
</dbReference>
<dbReference type="RefSeq" id="WP_119884150.1">
    <property type="nucleotide sequence ID" value="NZ_CP032418.1"/>
</dbReference>
<evidence type="ECO:0000256" key="9">
    <source>
        <dbReference type="ARBA" id="ARBA00023004"/>
    </source>
</evidence>
<dbReference type="InterPro" id="IPR036119">
    <property type="entry name" value="NOS_N_sf"/>
</dbReference>
<dbReference type="InterPro" id="IPR044943">
    <property type="entry name" value="NOS_dom_1"/>
</dbReference>
<sequence length="354" mass="40624">MREKALAFLQQYTDEQDRGKEFFSSRWNEIEEELQQTNTYTLNHDELAYGAKVAWRNSNKCIGRLFWQTMHVDDRRELIEEKAIFDALIHHISFATNNGKVKPTITIFHPSVRIWNHQLIRYAGYQVEEKVVGDADSLAFTNVCEKLGWSGEKSSFDILPLVIQVGSNPPVWFDIPPEVVLEVPITHPDHPGFASLNLKWYAVPIISSMKLEVGGIEFPAAPFNGWYMGTEIGARNLADVNRYNQLPNVASLFNFNQQSAASLWKDRALVELNLAVLHSFRSQGVSIVDHHTAALQFKQFEQQEKKKGREVTGNWSWLIPPMSPAATHVFHQPYSNEMKSPNFYYQPSPYVEKK</sequence>
<evidence type="ECO:0000259" key="13">
    <source>
        <dbReference type="Pfam" id="PF02898"/>
    </source>
</evidence>
<evidence type="ECO:0000256" key="4">
    <source>
        <dbReference type="ARBA" id="ARBA00012735"/>
    </source>
</evidence>
<keyword evidence="15" id="KW-1185">Reference proteome</keyword>
<dbReference type="PIRSF" id="PIRSF037219">
    <property type="entry name" value="NOS_oxygenase"/>
    <property type="match status" value="1"/>
</dbReference>
<dbReference type="GO" id="GO:0004517">
    <property type="term" value="F:nitric-oxide synthase activity"/>
    <property type="evidence" value="ECO:0007669"/>
    <property type="project" value="InterPro"/>
</dbReference>
<accession>A0A385YY20</accession>
<dbReference type="Gene3D" id="3.90.440.10">
    <property type="entry name" value="Nitric Oxide Synthase,Heme Domain,Chain A domain 2"/>
    <property type="match status" value="1"/>
</dbReference>
<evidence type="ECO:0000256" key="5">
    <source>
        <dbReference type="ARBA" id="ARBA00018859"/>
    </source>
</evidence>
<protein>
    <recommendedName>
        <fullName evidence="5 11">Nitric oxide synthase oxygenase</fullName>
        <ecNumber evidence="4 11">1.14.14.47</ecNumber>
    </recommendedName>
</protein>
<dbReference type="GO" id="GO:0046872">
    <property type="term" value="F:metal ion binding"/>
    <property type="evidence" value="ECO:0007669"/>
    <property type="project" value="UniProtKB-KW"/>
</dbReference>
<dbReference type="InterPro" id="IPR044944">
    <property type="entry name" value="NOS_dom_3"/>
</dbReference>
<evidence type="ECO:0000256" key="7">
    <source>
        <dbReference type="ARBA" id="ARBA00022723"/>
    </source>
</evidence>
<evidence type="ECO:0000256" key="11">
    <source>
        <dbReference type="PIRNR" id="PIRNR037219"/>
    </source>
</evidence>
<evidence type="ECO:0000256" key="1">
    <source>
        <dbReference type="ARBA" id="ARBA00001971"/>
    </source>
</evidence>
<evidence type="ECO:0000313" key="14">
    <source>
        <dbReference type="EMBL" id="AYC30433.1"/>
    </source>
</evidence>
<dbReference type="InterPro" id="IPR050607">
    <property type="entry name" value="NOS"/>
</dbReference>
<dbReference type="Proteomes" id="UP000265725">
    <property type="component" value="Chromosome"/>
</dbReference>
<evidence type="ECO:0000256" key="12">
    <source>
        <dbReference type="PIRSR" id="PIRSR037219-1"/>
    </source>
</evidence>
<evidence type="ECO:0000313" key="15">
    <source>
        <dbReference type="Proteomes" id="UP000265725"/>
    </source>
</evidence>
<dbReference type="Gene3D" id="3.90.1230.10">
    <property type="entry name" value="Nitric Oxide Synthase, Chain A, domain 3"/>
    <property type="match status" value="1"/>
</dbReference>
<dbReference type="EMBL" id="CP032418">
    <property type="protein sequence ID" value="AYC30433.1"/>
    <property type="molecule type" value="Genomic_DNA"/>
</dbReference>
<dbReference type="Pfam" id="PF02898">
    <property type="entry name" value="NO_synthase"/>
    <property type="match status" value="1"/>
</dbReference>
<evidence type="ECO:0000256" key="3">
    <source>
        <dbReference type="ARBA" id="ARBA00005411"/>
    </source>
</evidence>
<comment type="miscellaneous">
    <text evidence="11">This protein is similar to the oxygenase domain of eukaryotic nitric oxide synthases but lacks the reductase domain which, in eukaryotes, is responsible for transfer of electrons to the ferric heme during nitric oxide synthesis.</text>
</comment>
<evidence type="ECO:0000256" key="8">
    <source>
        <dbReference type="ARBA" id="ARBA00023002"/>
    </source>
</evidence>
<feature type="domain" description="Nitric oxide synthase (NOS)" evidence="13">
    <location>
        <begin position="3"/>
        <end position="350"/>
    </location>
</feature>
<comment type="subunit">
    <text evidence="11">Homodimer.</text>
</comment>
<feature type="binding site" description="axial binding residue" evidence="12">
    <location>
        <position position="61"/>
    </location>
    <ligand>
        <name>heme</name>
        <dbReference type="ChEBI" id="CHEBI:30413"/>
    </ligand>
    <ligandPart>
        <name>Fe</name>
        <dbReference type="ChEBI" id="CHEBI:18248"/>
    </ligandPart>
</feature>
<dbReference type="GO" id="GO:0006809">
    <property type="term" value="P:nitric oxide biosynthetic process"/>
    <property type="evidence" value="ECO:0007669"/>
    <property type="project" value="InterPro"/>
</dbReference>
<comment type="similarity">
    <text evidence="3 11">Belongs to the NOS family. Bacterial NOS oxygenase subfamily.</text>
</comment>
<name>A0A385YY20_9BACL</name>
<dbReference type="OrthoDB" id="3398374at2"/>
<dbReference type="Gene3D" id="3.90.340.10">
    <property type="entry name" value="Nitric Oxide Synthase, Chain A, domain 1"/>
    <property type="match status" value="1"/>
</dbReference>
<dbReference type="KEGG" id="paek:D3873_11545"/>
<dbReference type="PANTHER" id="PTHR43410">
    <property type="entry name" value="NITRIC OXIDE SYNTHASE OXYGENASE"/>
    <property type="match status" value="1"/>
</dbReference>
<evidence type="ECO:0000256" key="10">
    <source>
        <dbReference type="ARBA" id="ARBA00048713"/>
    </source>
</evidence>
<comment type="catalytic activity">
    <reaction evidence="10">
        <text>3 reduced [flavodoxin] + 2 L-arginine + 4 O2 = 3 oxidized [flavodoxin] + 2 L-citrulline + 2 nitric oxide + 4 H2O + 5 H(+)</text>
        <dbReference type="Rhea" id="RHEA:52324"/>
        <dbReference type="Rhea" id="RHEA-COMP:10622"/>
        <dbReference type="Rhea" id="RHEA-COMP:10623"/>
        <dbReference type="ChEBI" id="CHEBI:15377"/>
        <dbReference type="ChEBI" id="CHEBI:15378"/>
        <dbReference type="ChEBI" id="CHEBI:15379"/>
        <dbReference type="ChEBI" id="CHEBI:16480"/>
        <dbReference type="ChEBI" id="CHEBI:32682"/>
        <dbReference type="ChEBI" id="CHEBI:57618"/>
        <dbReference type="ChEBI" id="CHEBI:57743"/>
        <dbReference type="ChEBI" id="CHEBI:58210"/>
        <dbReference type="EC" id="1.14.14.47"/>
    </reaction>
</comment>
<organism evidence="14 15">
    <name type="scientific">Paenisporosarcina cavernae</name>
    <dbReference type="NCBI Taxonomy" id="2320858"/>
    <lineage>
        <taxon>Bacteria</taxon>
        <taxon>Bacillati</taxon>
        <taxon>Bacillota</taxon>
        <taxon>Bacilli</taxon>
        <taxon>Bacillales</taxon>
        <taxon>Caryophanaceae</taxon>
        <taxon>Paenisporosarcina</taxon>
    </lineage>
</organism>
<keyword evidence="7 11" id="KW-0479">Metal-binding</keyword>
<evidence type="ECO:0000256" key="6">
    <source>
        <dbReference type="ARBA" id="ARBA00022617"/>
    </source>
</evidence>
<dbReference type="InterPro" id="IPR004030">
    <property type="entry name" value="NOS_N"/>
</dbReference>
<dbReference type="SUPFAM" id="SSF56512">
    <property type="entry name" value="Nitric oxide (NO) synthase oxygenase domain"/>
    <property type="match status" value="1"/>
</dbReference>
<dbReference type="CDD" id="cd00575">
    <property type="entry name" value="NOS_oxygenase"/>
    <property type="match status" value="1"/>
</dbReference>
<reference evidence="15" key="1">
    <citation type="submission" date="2018-09" db="EMBL/GenBank/DDBJ databases">
        <authorList>
            <person name="Zhu H."/>
        </authorList>
    </citation>
    <scope>NUCLEOTIDE SEQUENCE [LARGE SCALE GENOMIC DNA]</scope>
    <source>
        <strain evidence="15">K2R23-3</strain>
    </source>
</reference>
<dbReference type="EC" id="1.14.14.47" evidence="4 11"/>
<dbReference type="InterPro" id="IPR017142">
    <property type="entry name" value="Nitric_oxide_synthase_Oase-su"/>
</dbReference>